<proteinExistence type="predicted"/>
<evidence type="ECO:0000313" key="2">
    <source>
        <dbReference type="Proteomes" id="UP001277972"/>
    </source>
</evidence>
<dbReference type="EMBL" id="JAWZSR010000002">
    <property type="protein sequence ID" value="MDX8045190.1"/>
    <property type="molecule type" value="Genomic_DNA"/>
</dbReference>
<protein>
    <submittedName>
        <fullName evidence="1">Uncharacterized protein</fullName>
    </submittedName>
</protein>
<dbReference type="Proteomes" id="UP001277972">
    <property type="component" value="Unassembled WGS sequence"/>
</dbReference>
<keyword evidence="2" id="KW-1185">Reference proteome</keyword>
<organism evidence="1 2">
    <name type="scientific">Gracilibacillus pellucidus</name>
    <dbReference type="NCBI Taxonomy" id="3095368"/>
    <lineage>
        <taxon>Bacteria</taxon>
        <taxon>Bacillati</taxon>
        <taxon>Bacillota</taxon>
        <taxon>Bacilli</taxon>
        <taxon>Bacillales</taxon>
        <taxon>Bacillaceae</taxon>
        <taxon>Gracilibacillus</taxon>
    </lineage>
</organism>
<accession>A0ACC6M2L3</accession>
<reference evidence="1" key="1">
    <citation type="submission" date="2023-11" db="EMBL/GenBank/DDBJ databases">
        <title>Gracilibacillus pellucida a moderately halophilic bacterium isolated from saline soil in Xinjiang province.</title>
        <authorList>
            <person name="Zhang Z."/>
            <person name="Tan F."/>
            <person name="Wang Y."/>
            <person name="Xia M."/>
        </authorList>
    </citation>
    <scope>NUCLEOTIDE SEQUENCE</scope>
    <source>
        <strain evidence="1">S3-1-1</strain>
    </source>
</reference>
<name>A0ACC6M2L3_9BACI</name>
<sequence>MKRGLERKLLITGSVWNLIIALLTMFSYNSWFNREGAKQLEQVDGNVALAGSQMLNNISSVIFIFGLFTLVGAIINFLVATKLRDNEIQKGVMIWVGIWAVIQLISMDIVGFLIYMFAFIMYTAKNKAIKLADPKVNKIVGV</sequence>
<gene>
    <name evidence="1" type="ORF">SH601_04240</name>
</gene>
<comment type="caution">
    <text evidence="1">The sequence shown here is derived from an EMBL/GenBank/DDBJ whole genome shotgun (WGS) entry which is preliminary data.</text>
</comment>
<evidence type="ECO:0000313" key="1">
    <source>
        <dbReference type="EMBL" id="MDX8045190.1"/>
    </source>
</evidence>